<reference evidence="1 2" key="1">
    <citation type="submission" date="2022-07" db="EMBL/GenBank/DDBJ databases">
        <title>Genome Analysis of Selected Gammaproteobacteria from Nigerian Food snails.</title>
        <authorList>
            <person name="Okafor A.C."/>
        </authorList>
    </citation>
    <scope>NUCLEOTIDE SEQUENCE [LARGE SCALE GENOMIC DNA]</scope>
    <source>
        <strain evidence="1 2">Awg 2</strain>
    </source>
</reference>
<gene>
    <name evidence="1" type="ORF">NNO07_18920</name>
</gene>
<organism evidence="1 2">
    <name type="scientific">Metapseudomonas resinovorans</name>
    <name type="common">Pseudomonas resinovorans</name>
    <dbReference type="NCBI Taxonomy" id="53412"/>
    <lineage>
        <taxon>Bacteria</taxon>
        <taxon>Pseudomonadati</taxon>
        <taxon>Pseudomonadota</taxon>
        <taxon>Gammaproteobacteria</taxon>
        <taxon>Pseudomonadales</taxon>
        <taxon>Pseudomonadaceae</taxon>
        <taxon>Metapseudomonas</taxon>
    </lineage>
</organism>
<comment type="caution">
    <text evidence="1">The sequence shown here is derived from an EMBL/GenBank/DDBJ whole genome shotgun (WGS) entry which is preliminary data.</text>
</comment>
<proteinExistence type="predicted"/>
<keyword evidence="2" id="KW-1185">Reference proteome</keyword>
<name>A0ABT4Y8J2_METRE</name>
<evidence type="ECO:0000313" key="2">
    <source>
        <dbReference type="Proteomes" id="UP001211689"/>
    </source>
</evidence>
<accession>A0ABT4Y8J2</accession>
<protein>
    <submittedName>
        <fullName evidence="1">Uncharacterized protein</fullName>
    </submittedName>
</protein>
<dbReference type="Proteomes" id="UP001211689">
    <property type="component" value="Unassembled WGS sequence"/>
</dbReference>
<dbReference type="RefSeq" id="WP_271471599.1">
    <property type="nucleotide sequence ID" value="NZ_JANEWF010000024.1"/>
</dbReference>
<evidence type="ECO:0000313" key="1">
    <source>
        <dbReference type="EMBL" id="MDA8485144.1"/>
    </source>
</evidence>
<dbReference type="EMBL" id="JANEWF010000024">
    <property type="protein sequence ID" value="MDA8485144.1"/>
    <property type="molecule type" value="Genomic_DNA"/>
</dbReference>
<sequence length="56" mass="6894">MSLEARIRRWYYHAERQGLVLDSILIHPDDYWRNRDQLRFLPIRVIGLTLEIDDVR</sequence>